<evidence type="ECO:0000313" key="3">
    <source>
        <dbReference type="Proteomes" id="UP000278475"/>
    </source>
</evidence>
<feature type="transmembrane region" description="Helical" evidence="1">
    <location>
        <begin position="139"/>
        <end position="161"/>
    </location>
</feature>
<evidence type="ECO:0000256" key="1">
    <source>
        <dbReference type="SAM" id="Phobius"/>
    </source>
</evidence>
<dbReference type="InterPro" id="IPR036259">
    <property type="entry name" value="MFS_trans_sf"/>
</dbReference>
<feature type="transmembrane region" description="Helical" evidence="1">
    <location>
        <begin position="54"/>
        <end position="71"/>
    </location>
</feature>
<keyword evidence="1" id="KW-1133">Transmembrane helix</keyword>
<keyword evidence="1" id="KW-0472">Membrane</keyword>
<feature type="transmembrane region" description="Helical" evidence="1">
    <location>
        <begin position="28"/>
        <end position="48"/>
    </location>
</feature>
<protein>
    <recommendedName>
        <fullName evidence="4">Major facilitator superfamily (MFS) profile domain-containing protein</fullName>
    </recommendedName>
</protein>
<proteinExistence type="predicted"/>
<keyword evidence="1" id="KW-0812">Transmembrane</keyword>
<dbReference type="SUPFAM" id="SSF103473">
    <property type="entry name" value="MFS general substrate transporter"/>
    <property type="match status" value="1"/>
</dbReference>
<dbReference type="Proteomes" id="UP000278475">
    <property type="component" value="Unassembled WGS sequence"/>
</dbReference>
<accession>A0A497ETI2</accession>
<gene>
    <name evidence="2" type="ORF">DRJ31_00455</name>
</gene>
<dbReference type="EMBL" id="QMQV01000002">
    <property type="protein sequence ID" value="RLE50655.1"/>
    <property type="molecule type" value="Genomic_DNA"/>
</dbReference>
<feature type="transmembrane region" description="Helical" evidence="1">
    <location>
        <begin position="107"/>
        <end position="127"/>
    </location>
</feature>
<name>A0A497ETI2_9CREN</name>
<evidence type="ECO:0008006" key="4">
    <source>
        <dbReference type="Google" id="ProtNLM"/>
    </source>
</evidence>
<dbReference type="Gene3D" id="1.20.1250.20">
    <property type="entry name" value="MFS general substrate transporter like domains"/>
    <property type="match status" value="1"/>
</dbReference>
<organism evidence="2 3">
    <name type="scientific">Thermoproteota archaeon</name>
    <dbReference type="NCBI Taxonomy" id="2056631"/>
    <lineage>
        <taxon>Archaea</taxon>
        <taxon>Thermoproteota</taxon>
    </lineage>
</organism>
<feature type="transmembrane region" description="Helical" evidence="1">
    <location>
        <begin position="78"/>
        <end position="101"/>
    </location>
</feature>
<sequence length="194" mass="21731">MIFLLFSIVDGIQQIFIVRSYGMETLRVIGLIEFGVALPIMVLGGWFIDHYGRRPSYAFSFACVGFAYLTLGALPKCWFLYAILDGIGWALLTVCFILVIWGDIAYGVSRSVYIAICLASALILSGLRDFIAPLVPHYTFLQALAIALFFLFIAAVFVVTAPETLPEEILEARRVKRYIRAALKVKEEFEKRGS</sequence>
<reference evidence="2 3" key="1">
    <citation type="submission" date="2018-06" db="EMBL/GenBank/DDBJ databases">
        <title>Extensive metabolic versatility and redundancy in microbially diverse, dynamic hydrothermal sediments.</title>
        <authorList>
            <person name="Dombrowski N."/>
            <person name="Teske A."/>
            <person name="Baker B.J."/>
        </authorList>
    </citation>
    <scope>NUCLEOTIDE SEQUENCE [LARGE SCALE GENOMIC DNA]</scope>
    <source>
        <strain evidence="2">B66_G16</strain>
    </source>
</reference>
<dbReference type="AlphaFoldDB" id="A0A497ETI2"/>
<comment type="caution">
    <text evidence="2">The sequence shown here is derived from an EMBL/GenBank/DDBJ whole genome shotgun (WGS) entry which is preliminary data.</text>
</comment>
<evidence type="ECO:0000313" key="2">
    <source>
        <dbReference type="EMBL" id="RLE50655.1"/>
    </source>
</evidence>